<name>W4QKA3_9BACI</name>
<comment type="subcellular location">
    <subcellularLocation>
        <location evidence="1">Cell membrane</location>
    </subcellularLocation>
</comment>
<dbReference type="PROSITE" id="PS50885">
    <property type="entry name" value="HAMP"/>
    <property type="match status" value="1"/>
</dbReference>
<dbReference type="PANTHER" id="PTHR32089">
    <property type="entry name" value="METHYL-ACCEPTING CHEMOTAXIS PROTEIN MCPB"/>
    <property type="match status" value="1"/>
</dbReference>
<keyword evidence="11" id="KW-1185">Reference proteome</keyword>
<dbReference type="Proteomes" id="UP000018895">
    <property type="component" value="Unassembled WGS sequence"/>
</dbReference>
<gene>
    <name evidence="10" type="ORF">JCM9152_3872</name>
</gene>
<dbReference type="Gene3D" id="6.10.340.10">
    <property type="match status" value="1"/>
</dbReference>
<dbReference type="PANTHER" id="PTHR32089:SF112">
    <property type="entry name" value="LYSOZYME-LIKE PROTEIN-RELATED"/>
    <property type="match status" value="1"/>
</dbReference>
<dbReference type="SMART" id="SM00283">
    <property type="entry name" value="MA"/>
    <property type="match status" value="1"/>
</dbReference>
<dbReference type="AlphaFoldDB" id="W4QKA3"/>
<dbReference type="SUPFAM" id="SSF58104">
    <property type="entry name" value="Methyl-accepting chemotaxis protein (MCP) signaling domain"/>
    <property type="match status" value="1"/>
</dbReference>
<dbReference type="RefSeq" id="WP_035346648.1">
    <property type="nucleotide sequence ID" value="NZ_BAUU01000034.1"/>
</dbReference>
<evidence type="ECO:0008006" key="12">
    <source>
        <dbReference type="Google" id="ProtNLM"/>
    </source>
</evidence>
<dbReference type="SMART" id="SM00304">
    <property type="entry name" value="HAMP"/>
    <property type="match status" value="1"/>
</dbReference>
<keyword evidence="7" id="KW-1133">Transmembrane helix</keyword>
<dbReference type="CDD" id="cd06225">
    <property type="entry name" value="HAMP"/>
    <property type="match status" value="1"/>
</dbReference>
<comment type="caution">
    <text evidence="10">The sequence shown here is derived from an EMBL/GenBank/DDBJ whole genome shotgun (WGS) entry which is preliminary data.</text>
</comment>
<feature type="transmembrane region" description="Helical" evidence="7">
    <location>
        <begin position="335"/>
        <end position="360"/>
    </location>
</feature>
<dbReference type="EMBL" id="BAUU01000034">
    <property type="protein sequence ID" value="GAE32342.1"/>
    <property type="molecule type" value="Genomic_DNA"/>
</dbReference>
<evidence type="ECO:0000259" key="9">
    <source>
        <dbReference type="PROSITE" id="PS50885"/>
    </source>
</evidence>
<evidence type="ECO:0000256" key="7">
    <source>
        <dbReference type="SAM" id="Phobius"/>
    </source>
</evidence>
<dbReference type="PROSITE" id="PS50111">
    <property type="entry name" value="CHEMOTAXIS_TRANSDUC_2"/>
    <property type="match status" value="1"/>
</dbReference>
<evidence type="ECO:0000256" key="4">
    <source>
        <dbReference type="ARBA" id="ARBA00023224"/>
    </source>
</evidence>
<comment type="similarity">
    <text evidence="5">Belongs to the methyl-accepting chemotaxis (MCP) protein family.</text>
</comment>
<evidence type="ECO:0000259" key="8">
    <source>
        <dbReference type="PROSITE" id="PS50111"/>
    </source>
</evidence>
<sequence>MRKLLNRFRKENNPIFSNRESRFQRIKEKFQLRFSRKTSGEQAQKKNRFSFLKRKQQELTNQTDGKVEKRMTLKMKLIVFFILFSVIPSVVVGNFVYYISKETIFDKTATMSEEIAGQVTYSVDTVIAEAEKVTMLPFSNADLMDTLSEDYEDQFEQMRAQSDVSTYFSSLIFSYNHFNNFFFVTNDGTVMGSRNSEFDTDAFIENDLERLSEQASNRAVWLTGYQDHYGHMYVLRRLTGSFGNDLGFLVLSVNRSAFSGIFDQFDASSGQNIYVIDSEGQIVSSNERELVGENFENSVETDGQLVSENEGSTGWTISVTTPEEFLLREMNSVYYLVYVVIGIFALISIVVGFFLTLTITKPLNQLMNLMKVAENGDLKVESKYLYSNEIGQLGRSFNKMVANFKAIIYENKKVSKSAVDSAENLNKISSESSETAEQVAAAIEELAKGAVEQVNYSENTNKEMNVLSEEIEGVAKYVQNVSSATVKTQELSRDSLQSMQGLTDKNSAVGENIKSVESTIVKLSGDVAEIRQIIELIRNISDQTNLLSLNASIEAARAGGSAGQGFAVVAAEIRKLAEKSKQSTIQIEKVISNILGVTDESVDLVNQSIVLFDEQTSAIDETRDSFNKIIEDTGSIITEIQDIEQSIHKINGTKDRVGQAIEEMVKVAEISSSTTEEVTATTEEQAAAAIQLGHLAQDLAETMSDLEEQINKFKL</sequence>
<dbReference type="Pfam" id="PF00672">
    <property type="entry name" value="HAMP"/>
    <property type="match status" value="1"/>
</dbReference>
<evidence type="ECO:0000313" key="11">
    <source>
        <dbReference type="Proteomes" id="UP000018895"/>
    </source>
</evidence>
<keyword evidence="7" id="KW-0812">Transmembrane</keyword>
<evidence type="ECO:0000256" key="1">
    <source>
        <dbReference type="ARBA" id="ARBA00004236"/>
    </source>
</evidence>
<accession>W4QKA3</accession>
<evidence type="ECO:0000256" key="6">
    <source>
        <dbReference type="PROSITE-ProRule" id="PRU00284"/>
    </source>
</evidence>
<dbReference type="GO" id="GO:0007165">
    <property type="term" value="P:signal transduction"/>
    <property type="evidence" value="ECO:0007669"/>
    <property type="project" value="UniProtKB-KW"/>
</dbReference>
<dbReference type="STRING" id="1236971.JCM9152_3872"/>
<protein>
    <recommendedName>
        <fullName evidence="12">Methyl-accepting chemotaxis protein</fullName>
    </recommendedName>
</protein>
<organism evidence="10 11">
    <name type="scientific">Halalkalibacter hemicellulosilyticusJCM 9152</name>
    <dbReference type="NCBI Taxonomy" id="1236971"/>
    <lineage>
        <taxon>Bacteria</taxon>
        <taxon>Bacillati</taxon>
        <taxon>Bacillota</taxon>
        <taxon>Bacilli</taxon>
        <taxon>Bacillales</taxon>
        <taxon>Bacillaceae</taxon>
        <taxon>Halalkalibacter</taxon>
    </lineage>
</organism>
<proteinExistence type="inferred from homology"/>
<keyword evidence="2" id="KW-1003">Cell membrane</keyword>
<dbReference type="InterPro" id="IPR003660">
    <property type="entry name" value="HAMP_dom"/>
</dbReference>
<evidence type="ECO:0000313" key="10">
    <source>
        <dbReference type="EMBL" id="GAE32342.1"/>
    </source>
</evidence>
<dbReference type="OrthoDB" id="9760371at2"/>
<feature type="domain" description="Methyl-accepting transducer" evidence="8">
    <location>
        <begin position="428"/>
        <end position="679"/>
    </location>
</feature>
<evidence type="ECO:0000256" key="2">
    <source>
        <dbReference type="ARBA" id="ARBA00022475"/>
    </source>
</evidence>
<evidence type="ECO:0000256" key="5">
    <source>
        <dbReference type="ARBA" id="ARBA00029447"/>
    </source>
</evidence>
<evidence type="ECO:0000256" key="3">
    <source>
        <dbReference type="ARBA" id="ARBA00023136"/>
    </source>
</evidence>
<dbReference type="InterPro" id="IPR004089">
    <property type="entry name" value="MCPsignal_dom"/>
</dbReference>
<keyword evidence="4 6" id="KW-0807">Transducer</keyword>
<keyword evidence="3 7" id="KW-0472">Membrane</keyword>
<feature type="domain" description="HAMP" evidence="9">
    <location>
        <begin position="357"/>
        <end position="409"/>
    </location>
</feature>
<dbReference type="GO" id="GO:0005886">
    <property type="term" value="C:plasma membrane"/>
    <property type="evidence" value="ECO:0007669"/>
    <property type="project" value="UniProtKB-SubCell"/>
</dbReference>
<dbReference type="Gene3D" id="1.10.287.950">
    <property type="entry name" value="Methyl-accepting chemotaxis protein"/>
    <property type="match status" value="1"/>
</dbReference>
<reference evidence="10" key="1">
    <citation type="journal article" date="2014" name="Genome Announc.">
        <title>Draft Genome Sequences of Three Alkaliphilic Bacillus Strains, Bacillus wakoensis JCM 9140T, Bacillus akibai JCM 9157T, and Bacillus hemicellulosilyticus JCM 9152T.</title>
        <authorList>
            <person name="Yuki M."/>
            <person name="Oshima K."/>
            <person name="Suda W."/>
            <person name="Oshida Y."/>
            <person name="Kitamura K."/>
            <person name="Iida T."/>
            <person name="Hattori M."/>
            <person name="Ohkuma M."/>
        </authorList>
    </citation>
    <scope>NUCLEOTIDE SEQUENCE [LARGE SCALE GENOMIC DNA]</scope>
    <source>
        <strain evidence="10">JCM 9152</strain>
    </source>
</reference>
<feature type="transmembrane region" description="Helical" evidence="7">
    <location>
        <begin position="77"/>
        <end position="99"/>
    </location>
</feature>
<dbReference type="Pfam" id="PF00015">
    <property type="entry name" value="MCPsignal"/>
    <property type="match status" value="1"/>
</dbReference>